<evidence type="ECO:0000313" key="1">
    <source>
        <dbReference type="EMBL" id="JAH25828.1"/>
    </source>
</evidence>
<accession>A0A0E9RBX3</accession>
<organism evidence="1">
    <name type="scientific">Anguilla anguilla</name>
    <name type="common">European freshwater eel</name>
    <name type="synonym">Muraena anguilla</name>
    <dbReference type="NCBI Taxonomy" id="7936"/>
    <lineage>
        <taxon>Eukaryota</taxon>
        <taxon>Metazoa</taxon>
        <taxon>Chordata</taxon>
        <taxon>Craniata</taxon>
        <taxon>Vertebrata</taxon>
        <taxon>Euteleostomi</taxon>
        <taxon>Actinopterygii</taxon>
        <taxon>Neopterygii</taxon>
        <taxon>Teleostei</taxon>
        <taxon>Anguilliformes</taxon>
        <taxon>Anguillidae</taxon>
        <taxon>Anguilla</taxon>
    </lineage>
</organism>
<dbReference type="EMBL" id="GBXM01082749">
    <property type="protein sequence ID" value="JAH25828.1"/>
    <property type="molecule type" value="Transcribed_RNA"/>
</dbReference>
<dbReference type="AlphaFoldDB" id="A0A0E9RBX3"/>
<sequence length="21" mass="2567">MGCLSWACLIEYFWKQMLLCK</sequence>
<protein>
    <submittedName>
        <fullName evidence="1">Uncharacterized protein</fullName>
    </submittedName>
</protein>
<name>A0A0E9RBX3_ANGAN</name>
<reference evidence="1" key="2">
    <citation type="journal article" date="2015" name="Fish Shellfish Immunol.">
        <title>Early steps in the European eel (Anguilla anguilla)-Vibrio vulnificus interaction in the gills: Role of the RtxA13 toxin.</title>
        <authorList>
            <person name="Callol A."/>
            <person name="Pajuelo D."/>
            <person name="Ebbesson L."/>
            <person name="Teles M."/>
            <person name="MacKenzie S."/>
            <person name="Amaro C."/>
        </authorList>
    </citation>
    <scope>NUCLEOTIDE SEQUENCE</scope>
</reference>
<reference evidence="1" key="1">
    <citation type="submission" date="2014-11" db="EMBL/GenBank/DDBJ databases">
        <authorList>
            <person name="Amaro Gonzalez C."/>
        </authorList>
    </citation>
    <scope>NUCLEOTIDE SEQUENCE</scope>
</reference>
<proteinExistence type="predicted"/>